<dbReference type="OrthoDB" id="62853at2759"/>
<feature type="domain" description="PWWP" evidence="2">
    <location>
        <begin position="17"/>
        <end position="73"/>
    </location>
</feature>
<dbReference type="PROSITE" id="PS50812">
    <property type="entry name" value="PWWP"/>
    <property type="match status" value="1"/>
</dbReference>
<keyword evidence="4" id="KW-1185">Reference proteome</keyword>
<feature type="compositionally biased region" description="Basic residues" evidence="1">
    <location>
        <begin position="182"/>
        <end position="196"/>
    </location>
</feature>
<name>A0A1M2VMI2_TRAPU</name>
<dbReference type="InterPro" id="IPR035503">
    <property type="entry name" value="IOC4-like_PWWP"/>
</dbReference>
<dbReference type="Gene3D" id="1.20.930.10">
    <property type="entry name" value="Conserved domain common to transcription factors TFIIS, elongin A, CRSP70"/>
    <property type="match status" value="1"/>
</dbReference>
<comment type="caution">
    <text evidence="3">The sequence shown here is derived from an EMBL/GenBank/DDBJ whole genome shotgun (WGS) entry which is preliminary data.</text>
</comment>
<dbReference type="STRING" id="154538.A0A1M2VMI2"/>
<evidence type="ECO:0000259" key="2">
    <source>
        <dbReference type="PROSITE" id="PS50812"/>
    </source>
</evidence>
<dbReference type="InterPro" id="IPR035441">
    <property type="entry name" value="TFIIS/LEDGF_dom_sf"/>
</dbReference>
<feature type="region of interest" description="Disordered" evidence="1">
    <location>
        <begin position="124"/>
        <end position="250"/>
    </location>
</feature>
<feature type="compositionally biased region" description="Acidic residues" evidence="1">
    <location>
        <begin position="203"/>
        <end position="214"/>
    </location>
</feature>
<evidence type="ECO:0000313" key="3">
    <source>
        <dbReference type="EMBL" id="OJT08819.1"/>
    </source>
</evidence>
<dbReference type="Gene3D" id="2.30.30.140">
    <property type="match status" value="1"/>
</dbReference>
<sequence length="432" mass="47623">MSKKGAKAQNKEQSYDFRDIVLAKVRGFPPWPGMIVDPETVPDTVQKERPNAKTKKGNWYCVRFFPAGDYAWIVPKDISRLQTHEIQAYISEPFKRSGELLKGYRIALDPKAWEEERDAALVEAQEAEAEAEVDQLESDGEEEADDDEEEKKKKPKKRKRESDAAPKAKPKAKKGSAEPAPKKRAASAPKGKKNGPKSKAVVESEDEGGAEDGEREGSGPSKRSSPPPAKKAKRDKDEEADSPYMNDPEALKVREWRHKLQKAFLNTKATPKEDDMPSLDQLFTLVETYDNMTIEYLTFSKIGKVMRHIHALSDDKVPRDDEFKFRERAKVLVDKWHDVLKTTNGAPESKPAANGARKEDGPASTNGKSENGATETKANGVAAMEVDADAKGEAEPAAEESADAESKPADDEPVNGAADESMLADVTMSEAA</sequence>
<dbReference type="AlphaFoldDB" id="A0A1M2VMI2"/>
<proteinExistence type="predicted"/>
<evidence type="ECO:0000313" key="4">
    <source>
        <dbReference type="Proteomes" id="UP000184267"/>
    </source>
</evidence>
<dbReference type="Pfam" id="PF00855">
    <property type="entry name" value="PWWP"/>
    <property type="match status" value="1"/>
</dbReference>
<dbReference type="InterPro" id="IPR000313">
    <property type="entry name" value="PWWP_dom"/>
</dbReference>
<protein>
    <submittedName>
        <fullName evidence="3">PWWP domain-containing protein 1</fullName>
    </submittedName>
</protein>
<evidence type="ECO:0000256" key="1">
    <source>
        <dbReference type="SAM" id="MobiDB-lite"/>
    </source>
</evidence>
<gene>
    <name evidence="3" type="ORF">TRAPUB_325</name>
</gene>
<reference evidence="3 4" key="1">
    <citation type="submission" date="2016-10" db="EMBL/GenBank/DDBJ databases">
        <title>Genome sequence of the basidiomycete white-rot fungus Trametes pubescens.</title>
        <authorList>
            <person name="Makela M.R."/>
            <person name="Granchi Z."/>
            <person name="Peng M."/>
            <person name="De Vries R.P."/>
            <person name="Grigoriev I."/>
            <person name="Riley R."/>
            <person name="Hilden K."/>
        </authorList>
    </citation>
    <scope>NUCLEOTIDE SEQUENCE [LARGE SCALE GENOMIC DNA]</scope>
    <source>
        <strain evidence="3 4">FBCC735</strain>
    </source>
</reference>
<accession>A0A1M2VMI2</accession>
<organism evidence="3 4">
    <name type="scientific">Trametes pubescens</name>
    <name type="common">White-rot fungus</name>
    <dbReference type="NCBI Taxonomy" id="154538"/>
    <lineage>
        <taxon>Eukaryota</taxon>
        <taxon>Fungi</taxon>
        <taxon>Dikarya</taxon>
        <taxon>Basidiomycota</taxon>
        <taxon>Agaricomycotina</taxon>
        <taxon>Agaricomycetes</taxon>
        <taxon>Polyporales</taxon>
        <taxon>Polyporaceae</taxon>
        <taxon>Trametes</taxon>
    </lineage>
</organism>
<dbReference type="EMBL" id="MNAD01001011">
    <property type="protein sequence ID" value="OJT08819.1"/>
    <property type="molecule type" value="Genomic_DNA"/>
</dbReference>
<dbReference type="SMART" id="SM00293">
    <property type="entry name" value="PWWP"/>
    <property type="match status" value="1"/>
</dbReference>
<dbReference type="SUPFAM" id="SSF47676">
    <property type="entry name" value="Conserved domain common to transcription factors TFIIS, elongin A, CRSP70"/>
    <property type="match status" value="1"/>
</dbReference>
<dbReference type="OMA" id="WPVIVCD"/>
<feature type="compositionally biased region" description="Acidic residues" evidence="1">
    <location>
        <begin position="125"/>
        <end position="149"/>
    </location>
</feature>
<dbReference type="CDD" id="cd05840">
    <property type="entry name" value="PWWP_ScIOC4-like"/>
    <property type="match status" value="1"/>
</dbReference>
<dbReference type="SUPFAM" id="SSF63748">
    <property type="entry name" value="Tudor/PWWP/MBT"/>
    <property type="match status" value="1"/>
</dbReference>
<dbReference type="Proteomes" id="UP000184267">
    <property type="component" value="Unassembled WGS sequence"/>
</dbReference>
<feature type="compositionally biased region" description="Polar residues" evidence="1">
    <location>
        <begin position="363"/>
        <end position="377"/>
    </location>
</feature>
<feature type="region of interest" description="Disordered" evidence="1">
    <location>
        <begin position="342"/>
        <end position="432"/>
    </location>
</feature>